<protein>
    <submittedName>
        <fullName evidence="2">Uncharacterized protein</fullName>
    </submittedName>
</protein>
<name>A0A919FZQ4_9ACTN</name>
<dbReference type="EMBL" id="BNCD01000004">
    <property type="protein sequence ID" value="GHH75395.1"/>
    <property type="molecule type" value="Genomic_DNA"/>
</dbReference>
<feature type="region of interest" description="Disordered" evidence="1">
    <location>
        <begin position="25"/>
        <end position="48"/>
    </location>
</feature>
<dbReference type="Proteomes" id="UP000603708">
    <property type="component" value="Unassembled WGS sequence"/>
</dbReference>
<accession>A0A919FZQ4</accession>
<dbReference type="AlphaFoldDB" id="A0A919FZQ4"/>
<feature type="region of interest" description="Disordered" evidence="1">
    <location>
        <begin position="71"/>
        <end position="90"/>
    </location>
</feature>
<reference evidence="2" key="2">
    <citation type="submission" date="2020-09" db="EMBL/GenBank/DDBJ databases">
        <authorList>
            <person name="Sun Q."/>
            <person name="Ohkuma M."/>
        </authorList>
    </citation>
    <scope>NUCLEOTIDE SEQUENCE</scope>
    <source>
        <strain evidence="2">JCM 5069</strain>
    </source>
</reference>
<organism evidence="2 3">
    <name type="scientific">Streptomyces sulfonofaciens</name>
    <dbReference type="NCBI Taxonomy" id="68272"/>
    <lineage>
        <taxon>Bacteria</taxon>
        <taxon>Bacillati</taxon>
        <taxon>Actinomycetota</taxon>
        <taxon>Actinomycetes</taxon>
        <taxon>Kitasatosporales</taxon>
        <taxon>Streptomycetaceae</taxon>
        <taxon>Streptomyces</taxon>
    </lineage>
</organism>
<gene>
    <name evidence="2" type="ORF">GCM10018793_18600</name>
</gene>
<evidence type="ECO:0000313" key="3">
    <source>
        <dbReference type="Proteomes" id="UP000603708"/>
    </source>
</evidence>
<comment type="caution">
    <text evidence="2">The sequence shown here is derived from an EMBL/GenBank/DDBJ whole genome shotgun (WGS) entry which is preliminary data.</text>
</comment>
<sequence length="138" mass="14285">MVGAVNTRPHWPDLLGEWPACRGVGRGGETAGQKTDAGSGYSGPGVRAGQGLDAGEGVCAQYAPEVPGLGIGGPAEAEGRGERGAARRCGNPGRRCPCRFRLPRDVGDSARERPGECIHARCISDKVEIHGPNGRDAE</sequence>
<keyword evidence="3" id="KW-1185">Reference proteome</keyword>
<reference evidence="2" key="1">
    <citation type="journal article" date="2014" name="Int. J. Syst. Evol. Microbiol.">
        <title>Complete genome sequence of Corynebacterium casei LMG S-19264T (=DSM 44701T), isolated from a smear-ripened cheese.</title>
        <authorList>
            <consortium name="US DOE Joint Genome Institute (JGI-PGF)"/>
            <person name="Walter F."/>
            <person name="Albersmeier A."/>
            <person name="Kalinowski J."/>
            <person name="Ruckert C."/>
        </authorList>
    </citation>
    <scope>NUCLEOTIDE SEQUENCE</scope>
    <source>
        <strain evidence="2">JCM 5069</strain>
    </source>
</reference>
<evidence type="ECO:0000313" key="2">
    <source>
        <dbReference type="EMBL" id="GHH75395.1"/>
    </source>
</evidence>
<evidence type="ECO:0000256" key="1">
    <source>
        <dbReference type="SAM" id="MobiDB-lite"/>
    </source>
</evidence>
<proteinExistence type="predicted"/>